<protein>
    <submittedName>
        <fullName evidence="2">MarR family transcriptional regulator</fullName>
    </submittedName>
</protein>
<accession>A0A6P2BR09</accession>
<evidence type="ECO:0000259" key="1">
    <source>
        <dbReference type="PROSITE" id="PS50995"/>
    </source>
</evidence>
<sequence length="165" mass="18058">MSARARQDERVSERFGFELPLLLLGAFRAIIDELHAELARLGHPGARPLHGFALQALGPDGVTIGELGRRLGVSKQAAAKTAKNLEENGYAVRAPHPDDGRSAVLTRTELGTEMLRLSALIFERQREHWAELLGGERLSTLEDDLATLAGRTPGISMNELPGWFQ</sequence>
<name>A0A6P2BR09_9ACTN</name>
<dbReference type="AlphaFoldDB" id="A0A6P2BR09"/>
<keyword evidence="3" id="KW-1185">Reference proteome</keyword>
<proteinExistence type="predicted"/>
<dbReference type="InterPro" id="IPR036388">
    <property type="entry name" value="WH-like_DNA-bd_sf"/>
</dbReference>
<dbReference type="GO" id="GO:0003700">
    <property type="term" value="F:DNA-binding transcription factor activity"/>
    <property type="evidence" value="ECO:0007669"/>
    <property type="project" value="InterPro"/>
</dbReference>
<dbReference type="InterPro" id="IPR000835">
    <property type="entry name" value="HTH_MarR-typ"/>
</dbReference>
<evidence type="ECO:0000313" key="2">
    <source>
        <dbReference type="EMBL" id="TVZ01454.1"/>
    </source>
</evidence>
<dbReference type="SUPFAM" id="SSF46785">
    <property type="entry name" value="Winged helix' DNA-binding domain"/>
    <property type="match status" value="1"/>
</dbReference>
<dbReference type="Pfam" id="PF12802">
    <property type="entry name" value="MarR_2"/>
    <property type="match status" value="1"/>
</dbReference>
<dbReference type="PROSITE" id="PS50995">
    <property type="entry name" value="HTH_MARR_2"/>
    <property type="match status" value="1"/>
</dbReference>
<feature type="domain" description="HTH marR-type" evidence="1">
    <location>
        <begin position="16"/>
        <end position="150"/>
    </location>
</feature>
<dbReference type="PANTHER" id="PTHR33164:SF99">
    <property type="entry name" value="MARR FAMILY REGULATORY PROTEIN"/>
    <property type="match status" value="1"/>
</dbReference>
<dbReference type="GO" id="GO:0006950">
    <property type="term" value="P:response to stress"/>
    <property type="evidence" value="ECO:0007669"/>
    <property type="project" value="TreeGrafter"/>
</dbReference>
<dbReference type="InterPro" id="IPR036390">
    <property type="entry name" value="WH_DNA-bd_sf"/>
</dbReference>
<organism evidence="2 3">
    <name type="scientific">Trebonia kvetii</name>
    <dbReference type="NCBI Taxonomy" id="2480626"/>
    <lineage>
        <taxon>Bacteria</taxon>
        <taxon>Bacillati</taxon>
        <taxon>Actinomycetota</taxon>
        <taxon>Actinomycetes</taxon>
        <taxon>Streptosporangiales</taxon>
        <taxon>Treboniaceae</taxon>
        <taxon>Trebonia</taxon>
    </lineage>
</organism>
<dbReference type="EMBL" id="RPFW01000007">
    <property type="protein sequence ID" value="TVZ01454.1"/>
    <property type="molecule type" value="Genomic_DNA"/>
</dbReference>
<dbReference type="Gene3D" id="1.10.10.10">
    <property type="entry name" value="Winged helix-like DNA-binding domain superfamily/Winged helix DNA-binding domain"/>
    <property type="match status" value="1"/>
</dbReference>
<dbReference type="Proteomes" id="UP000460272">
    <property type="component" value="Unassembled WGS sequence"/>
</dbReference>
<evidence type="ECO:0000313" key="3">
    <source>
        <dbReference type="Proteomes" id="UP000460272"/>
    </source>
</evidence>
<dbReference type="SMART" id="SM00347">
    <property type="entry name" value="HTH_MARR"/>
    <property type="match status" value="1"/>
</dbReference>
<dbReference type="OrthoDB" id="122135at2"/>
<dbReference type="InterPro" id="IPR039422">
    <property type="entry name" value="MarR/SlyA-like"/>
</dbReference>
<gene>
    <name evidence="2" type="ORF">EAS64_34125</name>
</gene>
<comment type="caution">
    <text evidence="2">The sequence shown here is derived from an EMBL/GenBank/DDBJ whole genome shotgun (WGS) entry which is preliminary data.</text>
</comment>
<reference evidence="2 3" key="1">
    <citation type="submission" date="2018-11" db="EMBL/GenBank/DDBJ databases">
        <title>Trebonia kvetii gen.nov., sp.nov., a novel acidophilic actinobacterium, and proposal of the new actinobacterial family Treboniaceae fam. nov.</title>
        <authorList>
            <person name="Rapoport D."/>
            <person name="Sagova-Mareckova M."/>
            <person name="Sedlacek I."/>
            <person name="Provaznik J."/>
            <person name="Kralova S."/>
            <person name="Pavlinic D."/>
            <person name="Benes V."/>
            <person name="Kopecky J."/>
        </authorList>
    </citation>
    <scope>NUCLEOTIDE SEQUENCE [LARGE SCALE GENOMIC DNA]</scope>
    <source>
        <strain evidence="2 3">15Tr583</strain>
    </source>
</reference>
<dbReference type="PANTHER" id="PTHR33164">
    <property type="entry name" value="TRANSCRIPTIONAL REGULATOR, MARR FAMILY"/>
    <property type="match status" value="1"/>
</dbReference>